<comment type="caution">
    <text evidence="1">The sequence shown here is derived from an EMBL/GenBank/DDBJ whole genome shotgun (WGS) entry which is preliminary data.</text>
</comment>
<dbReference type="EMBL" id="BAAFJT010000028">
    <property type="protein sequence ID" value="GAB0200543.1"/>
    <property type="molecule type" value="Genomic_DNA"/>
</dbReference>
<gene>
    <name evidence="1" type="ORF">GRJ2_002519800</name>
</gene>
<evidence type="ECO:0000313" key="2">
    <source>
        <dbReference type="Proteomes" id="UP001623348"/>
    </source>
</evidence>
<keyword evidence="2" id="KW-1185">Reference proteome</keyword>
<organism evidence="1 2">
    <name type="scientific">Grus japonensis</name>
    <name type="common">Japanese crane</name>
    <name type="synonym">Red-crowned crane</name>
    <dbReference type="NCBI Taxonomy" id="30415"/>
    <lineage>
        <taxon>Eukaryota</taxon>
        <taxon>Metazoa</taxon>
        <taxon>Chordata</taxon>
        <taxon>Craniata</taxon>
        <taxon>Vertebrata</taxon>
        <taxon>Euteleostomi</taxon>
        <taxon>Archelosauria</taxon>
        <taxon>Archosauria</taxon>
        <taxon>Dinosauria</taxon>
        <taxon>Saurischia</taxon>
        <taxon>Theropoda</taxon>
        <taxon>Coelurosauria</taxon>
        <taxon>Aves</taxon>
        <taxon>Neognathae</taxon>
        <taxon>Neoaves</taxon>
        <taxon>Gruiformes</taxon>
        <taxon>Gruidae</taxon>
        <taxon>Grus</taxon>
    </lineage>
</organism>
<name>A0ABC9XS36_GRUJA</name>
<proteinExistence type="predicted"/>
<accession>A0ABC9XS36</accession>
<dbReference type="AlphaFoldDB" id="A0ABC9XS36"/>
<sequence>MTCFALRFTEFQELVSGEQDRTVRQSLVVDLAALGLQLDSMVLKVFSNLNDSMILWPFGAKAPGKEFVICSAVGVVEKQTPLCPSESPAVAGALVIGSHPASVAGLAHEQPSEIGSTSPLAVAEHTRAVETFSSSRHFGLCDSPAVIWEGQRKPDADPGITT</sequence>
<protein>
    <submittedName>
        <fullName evidence="1">Uncharacterized protein</fullName>
    </submittedName>
</protein>
<reference evidence="1 2" key="1">
    <citation type="submission" date="2024-06" db="EMBL/GenBank/DDBJ databases">
        <title>The draft genome of Grus japonensis, version 3.</title>
        <authorList>
            <person name="Nabeshima K."/>
            <person name="Suzuki S."/>
            <person name="Onuma M."/>
        </authorList>
    </citation>
    <scope>NUCLEOTIDE SEQUENCE [LARGE SCALE GENOMIC DNA]</scope>
    <source>
        <strain evidence="1 2">451A</strain>
    </source>
</reference>
<dbReference type="Proteomes" id="UP001623348">
    <property type="component" value="Unassembled WGS sequence"/>
</dbReference>
<evidence type="ECO:0000313" key="1">
    <source>
        <dbReference type="EMBL" id="GAB0200543.1"/>
    </source>
</evidence>